<evidence type="ECO:0000259" key="2">
    <source>
        <dbReference type="Pfam" id="PF22893"/>
    </source>
</evidence>
<dbReference type="RefSeq" id="XP_025594314.1">
    <property type="nucleotide sequence ID" value="XM_025725746.2"/>
</dbReference>
<dbReference type="OrthoDB" id="5431013at2759"/>
<dbReference type="KEGG" id="fvn:FVRRES_10677"/>
<evidence type="ECO:0000313" key="4">
    <source>
        <dbReference type="Proteomes" id="UP000245910"/>
    </source>
</evidence>
<evidence type="ECO:0000313" key="3">
    <source>
        <dbReference type="EMBL" id="CEI70600.1"/>
    </source>
</evidence>
<name>A0A2L2U3L1_9HYPO</name>
<dbReference type="GeneID" id="37262315"/>
<dbReference type="AlphaFoldDB" id="A0A2L2U3L1"/>
<dbReference type="EMBL" id="LN649231">
    <property type="protein sequence ID" value="CEI70600.1"/>
    <property type="molecule type" value="Genomic_DNA"/>
</dbReference>
<proteinExistence type="predicted"/>
<accession>A0A2L2U3L1</accession>
<protein>
    <recommendedName>
        <fullName evidence="2">Ubiquitin-like domain-containing protein</fullName>
    </recommendedName>
</protein>
<dbReference type="InterPro" id="IPR054464">
    <property type="entry name" value="ULD_fung"/>
</dbReference>
<evidence type="ECO:0000256" key="1">
    <source>
        <dbReference type="SAM" id="MobiDB-lite"/>
    </source>
</evidence>
<dbReference type="Pfam" id="PF22893">
    <property type="entry name" value="ULD_2"/>
    <property type="match status" value="1"/>
</dbReference>
<reference evidence="4" key="1">
    <citation type="submission" date="2014-10" db="EMBL/GenBank/DDBJ databases">
        <authorList>
            <person name="King R."/>
        </authorList>
    </citation>
    <scope>NUCLEOTIDE SEQUENCE [LARGE SCALE GENOMIC DNA]</scope>
    <source>
        <strain evidence="4">A3/5</strain>
    </source>
</reference>
<dbReference type="STRING" id="56646.A0A2L2U3L1"/>
<feature type="compositionally biased region" description="Low complexity" evidence="1">
    <location>
        <begin position="223"/>
        <end position="240"/>
    </location>
</feature>
<organism evidence="3 4">
    <name type="scientific">Fusarium venenatum</name>
    <dbReference type="NCBI Taxonomy" id="56646"/>
    <lineage>
        <taxon>Eukaryota</taxon>
        <taxon>Fungi</taxon>
        <taxon>Dikarya</taxon>
        <taxon>Ascomycota</taxon>
        <taxon>Pezizomycotina</taxon>
        <taxon>Sordariomycetes</taxon>
        <taxon>Hypocreomycetidae</taxon>
        <taxon>Hypocreales</taxon>
        <taxon>Nectriaceae</taxon>
        <taxon>Fusarium</taxon>
    </lineage>
</organism>
<keyword evidence="4" id="KW-1185">Reference proteome</keyword>
<dbReference type="Proteomes" id="UP000245910">
    <property type="component" value="Chromosome III"/>
</dbReference>
<feature type="domain" description="Ubiquitin-like" evidence="2">
    <location>
        <begin position="423"/>
        <end position="503"/>
    </location>
</feature>
<feature type="region of interest" description="Disordered" evidence="1">
    <location>
        <begin position="203"/>
        <end position="284"/>
    </location>
</feature>
<sequence length="593" mass="66969">MADLDILGIAQLGTKLSGALDLHAETCHQARTNGILKLVSLIHSTSSTLLKVHELSQQAPDAFTEVCIDDINGLAATCRVLFEGTLVLFTNRETHSEEDSQIGTMTQEQVESLLSSLAVKIYPGYKVWEWLGPRLKICHQELRQVKFELMLRFLLGSIAQFQLSTTTRSPGDWGSERAMRFSAENIAKRRVAYHKKYIEKRKDWTKKDDSSSSPMDSIEEKGSVVTNSSSVTMTPSSVQVRDLMDKNTNDAKDVRPSVNNESPVPTKPTPREKDNAIPISSGSTSYLDTPSRNWFQRLFSRNSFDQWTYEDIEAYTIHFVNGKRDVTKLPLEEKEIVSTLRKLASKRFWDSRPALMEQYTSLDRTIRQDVDEGISAAKRKSSREMTLVAMSARKKDSFTKIEKGGCSTTELPITLFFKLGASYAPIYIVDTNNEKWAVPYNSCYTVEMIRDLIPSLGRFSLYKPPGINNGNYTILADNNMTVTPEVWDSIRRPGIILRLNTLPFPPPSCGAPPVRGFMCPPPTSLKRTILRDIYQEMNDFLKLSHCWMPDEETMKHVGLENLLRLWTNAIDTEAQDSDDLSDSSCSSGSDFYD</sequence>
<feature type="compositionally biased region" description="Basic and acidic residues" evidence="1">
    <location>
        <begin position="242"/>
        <end position="255"/>
    </location>
</feature>